<evidence type="ECO:0000313" key="5">
    <source>
        <dbReference type="EMBL" id="CAF4333467.1"/>
    </source>
</evidence>
<accession>A0A818BGX2</accession>
<evidence type="ECO:0000313" key="3">
    <source>
        <dbReference type="EMBL" id="CAF3249399.1"/>
    </source>
</evidence>
<feature type="region of interest" description="Disordered" evidence="1">
    <location>
        <begin position="307"/>
        <end position="394"/>
    </location>
</feature>
<sequence>MAFIWNDKNNFILLHYVELHHHHHHHHHQHHQQQQQQQQSTISDINWSSIVNDINLEICSTSTLLKNQYEYLLEKFCTQQDSKFLHSTFKRNYLHSLCQKIEDDLQVTLETVYELIRHARTKRIHAEDIENLLTEWNFNFTSDDEKSNKDRLLHVLNRLLNYIHTFSNNDDRAIPHYLSTNSNMTKQSIVIQEGIHDQDLELISDNDDDISMTHASKTKQKQLLNIDNNQPLLTAIEPDKFSTARRRTKSLTVFDANKQYKVNIGVEWFVPKLKRRQRSSSFHGQYQSSVSIDSLLLQNRNVQRNDIRVTTTENDQSSDLINNSNLRQTHTQPSISWLPRTSAQISEKERQQNESKLIDNEQCEQMSSSDSESMKIQQSSDQQEQHSCKRQRLS</sequence>
<dbReference type="EMBL" id="CAJNYD010000012">
    <property type="protein sequence ID" value="CAF3172364.1"/>
    <property type="molecule type" value="Genomic_DNA"/>
</dbReference>
<dbReference type="EMBL" id="CAJOBO010001068">
    <property type="protein sequence ID" value="CAF4333467.1"/>
    <property type="molecule type" value="Genomic_DNA"/>
</dbReference>
<evidence type="ECO:0000313" key="6">
    <source>
        <dbReference type="EMBL" id="CAF4415099.1"/>
    </source>
</evidence>
<evidence type="ECO:0000313" key="7">
    <source>
        <dbReference type="EMBL" id="CAF4464083.1"/>
    </source>
</evidence>
<feature type="compositionally biased region" description="Polar residues" evidence="1">
    <location>
        <begin position="363"/>
        <end position="382"/>
    </location>
</feature>
<evidence type="ECO:0000313" key="8">
    <source>
        <dbReference type="Proteomes" id="UP000663869"/>
    </source>
</evidence>
<proteinExistence type="predicted"/>
<dbReference type="EMBL" id="CAJOBQ010001186">
    <property type="protein sequence ID" value="CAF4464083.1"/>
    <property type="molecule type" value="Genomic_DNA"/>
</dbReference>
<evidence type="ECO:0000313" key="4">
    <source>
        <dbReference type="EMBL" id="CAF3419593.1"/>
    </source>
</evidence>
<dbReference type="OrthoDB" id="10028732at2759"/>
<dbReference type="Proteomes" id="UP000663873">
    <property type="component" value="Unassembled WGS sequence"/>
</dbReference>
<evidence type="ECO:0000313" key="2">
    <source>
        <dbReference type="EMBL" id="CAF3172364.1"/>
    </source>
</evidence>
<dbReference type="EMBL" id="CAJNYU010001196">
    <property type="protein sequence ID" value="CAF3419593.1"/>
    <property type="molecule type" value="Genomic_DNA"/>
</dbReference>
<name>A0A818BGX2_9BILA</name>
<dbReference type="Proteomes" id="UP000663833">
    <property type="component" value="Unassembled WGS sequence"/>
</dbReference>
<dbReference type="EMBL" id="CAJOBP010003693">
    <property type="protein sequence ID" value="CAF4415099.1"/>
    <property type="molecule type" value="Genomic_DNA"/>
</dbReference>
<gene>
    <name evidence="4" type="ORF">FME351_LOCUS10779</name>
    <name evidence="5" type="ORF">HFQ381_LOCUS15615</name>
    <name evidence="2" type="ORF">LUA448_LOCUS491</name>
    <name evidence="3" type="ORF">TIS948_LOCUS15118</name>
    <name evidence="7" type="ORF">TSG867_LOCUS18069</name>
    <name evidence="6" type="ORF">UJA718_LOCUS20126</name>
</gene>
<dbReference type="AlphaFoldDB" id="A0A818BGX2"/>
<comment type="caution">
    <text evidence="4">The sequence shown here is derived from an EMBL/GenBank/DDBJ whole genome shotgun (WGS) entry which is preliminary data.</text>
</comment>
<evidence type="ECO:0000313" key="9">
    <source>
        <dbReference type="Proteomes" id="UP000663873"/>
    </source>
</evidence>
<dbReference type="Proteomes" id="UP000663851">
    <property type="component" value="Unassembled WGS sequence"/>
</dbReference>
<dbReference type="EMBL" id="CAJNXB010002435">
    <property type="protein sequence ID" value="CAF3249399.1"/>
    <property type="molecule type" value="Genomic_DNA"/>
</dbReference>
<reference evidence="4" key="1">
    <citation type="submission" date="2021-02" db="EMBL/GenBank/DDBJ databases">
        <authorList>
            <person name="Nowell W R."/>
        </authorList>
    </citation>
    <scope>NUCLEOTIDE SEQUENCE</scope>
</reference>
<dbReference type="Proteomes" id="UP000663869">
    <property type="component" value="Unassembled WGS sequence"/>
</dbReference>
<protein>
    <submittedName>
        <fullName evidence="4">Uncharacterized protein</fullName>
    </submittedName>
</protein>
<feature type="compositionally biased region" description="Basic and acidic residues" evidence="1">
    <location>
        <begin position="346"/>
        <end position="359"/>
    </location>
</feature>
<feature type="compositionally biased region" description="Polar residues" evidence="1">
    <location>
        <begin position="307"/>
        <end position="345"/>
    </location>
</feature>
<dbReference type="Proteomes" id="UP000663862">
    <property type="component" value="Unassembled WGS sequence"/>
</dbReference>
<keyword evidence="9" id="KW-1185">Reference proteome</keyword>
<organism evidence="4 8">
    <name type="scientific">Rotaria socialis</name>
    <dbReference type="NCBI Taxonomy" id="392032"/>
    <lineage>
        <taxon>Eukaryota</taxon>
        <taxon>Metazoa</taxon>
        <taxon>Spiralia</taxon>
        <taxon>Gnathifera</taxon>
        <taxon>Rotifera</taxon>
        <taxon>Eurotatoria</taxon>
        <taxon>Bdelloidea</taxon>
        <taxon>Philodinida</taxon>
        <taxon>Philodinidae</taxon>
        <taxon>Rotaria</taxon>
    </lineage>
</organism>
<evidence type="ECO:0000256" key="1">
    <source>
        <dbReference type="SAM" id="MobiDB-lite"/>
    </source>
</evidence>
<dbReference type="Proteomes" id="UP000663825">
    <property type="component" value="Unassembled WGS sequence"/>
</dbReference>